<accession>A0ABW0F323</accession>
<sequence length="81" mass="9101">MTILTALWTRFAGYIAALGALLALIVGAFLKGRSEGKAIMAEEQERHRREALAAKRKIDSEIDDLAPADLDSRFREWIKKD</sequence>
<protein>
    <recommendedName>
        <fullName evidence="4">ABC transporter permease</fullName>
    </recommendedName>
</protein>
<organism evidence="2 3">
    <name type="scientific">Bosea minatitlanensis</name>
    <dbReference type="NCBI Taxonomy" id="128782"/>
    <lineage>
        <taxon>Bacteria</taxon>
        <taxon>Pseudomonadati</taxon>
        <taxon>Pseudomonadota</taxon>
        <taxon>Alphaproteobacteria</taxon>
        <taxon>Hyphomicrobiales</taxon>
        <taxon>Boseaceae</taxon>
        <taxon>Bosea</taxon>
    </lineage>
</organism>
<evidence type="ECO:0000313" key="3">
    <source>
        <dbReference type="Proteomes" id="UP001595976"/>
    </source>
</evidence>
<gene>
    <name evidence="2" type="ORF">ACFPK2_06610</name>
</gene>
<name>A0ABW0F323_9HYPH</name>
<dbReference type="RefSeq" id="WP_260347927.1">
    <property type="nucleotide sequence ID" value="NZ_JAOAOS010000002.1"/>
</dbReference>
<dbReference type="Proteomes" id="UP001595976">
    <property type="component" value="Unassembled WGS sequence"/>
</dbReference>
<keyword evidence="1" id="KW-0472">Membrane</keyword>
<dbReference type="EMBL" id="JBHSLI010000002">
    <property type="protein sequence ID" value="MFC5292656.1"/>
    <property type="molecule type" value="Genomic_DNA"/>
</dbReference>
<comment type="caution">
    <text evidence="2">The sequence shown here is derived from an EMBL/GenBank/DDBJ whole genome shotgun (WGS) entry which is preliminary data.</text>
</comment>
<proteinExistence type="predicted"/>
<keyword evidence="1" id="KW-0812">Transmembrane</keyword>
<evidence type="ECO:0008006" key="4">
    <source>
        <dbReference type="Google" id="ProtNLM"/>
    </source>
</evidence>
<evidence type="ECO:0000313" key="2">
    <source>
        <dbReference type="EMBL" id="MFC5292656.1"/>
    </source>
</evidence>
<reference evidence="3" key="1">
    <citation type="journal article" date="2019" name="Int. J. Syst. Evol. Microbiol.">
        <title>The Global Catalogue of Microorganisms (GCM) 10K type strain sequencing project: providing services to taxonomists for standard genome sequencing and annotation.</title>
        <authorList>
            <consortium name="The Broad Institute Genomics Platform"/>
            <consortium name="The Broad Institute Genome Sequencing Center for Infectious Disease"/>
            <person name="Wu L."/>
            <person name="Ma J."/>
        </authorList>
    </citation>
    <scope>NUCLEOTIDE SEQUENCE [LARGE SCALE GENOMIC DNA]</scope>
    <source>
        <strain evidence="3">CGMCC 1.15643</strain>
    </source>
</reference>
<feature type="transmembrane region" description="Helical" evidence="1">
    <location>
        <begin position="12"/>
        <end position="30"/>
    </location>
</feature>
<evidence type="ECO:0000256" key="1">
    <source>
        <dbReference type="SAM" id="Phobius"/>
    </source>
</evidence>
<keyword evidence="1" id="KW-1133">Transmembrane helix</keyword>
<keyword evidence="3" id="KW-1185">Reference proteome</keyword>